<comment type="caution">
    <text evidence="1">The sequence shown here is derived from an EMBL/GenBank/DDBJ whole genome shotgun (WGS) entry which is preliminary data.</text>
</comment>
<protein>
    <recommendedName>
        <fullName evidence="3">STAS/SEC14 domain-containing protein</fullName>
    </recommendedName>
</protein>
<evidence type="ECO:0008006" key="3">
    <source>
        <dbReference type="Google" id="ProtNLM"/>
    </source>
</evidence>
<dbReference type="InterPro" id="IPR038396">
    <property type="entry name" value="SpoIIAA-like_sf"/>
</dbReference>
<dbReference type="Proteomes" id="UP000176558">
    <property type="component" value="Unassembled WGS sequence"/>
</dbReference>
<dbReference type="SUPFAM" id="SSF52091">
    <property type="entry name" value="SpoIIaa-like"/>
    <property type="match status" value="1"/>
</dbReference>
<dbReference type="InterPro" id="IPR021866">
    <property type="entry name" value="SpoIIAA-like"/>
</dbReference>
<dbReference type="Pfam" id="PF11964">
    <property type="entry name" value="SpoIIAA-like"/>
    <property type="match status" value="1"/>
</dbReference>
<proteinExistence type="predicted"/>
<accession>A0A1G2URG6</accession>
<dbReference type="InterPro" id="IPR036513">
    <property type="entry name" value="STAS_dom_sf"/>
</dbReference>
<evidence type="ECO:0000313" key="2">
    <source>
        <dbReference type="Proteomes" id="UP000176558"/>
    </source>
</evidence>
<gene>
    <name evidence="1" type="ORF">A3G99_02765</name>
</gene>
<dbReference type="Gene3D" id="3.40.50.10600">
    <property type="entry name" value="SpoIIaa-like domains"/>
    <property type="match status" value="1"/>
</dbReference>
<organism evidence="1 2">
    <name type="scientific">Candidatus Zambryskibacteria bacterium RIFCSPLOWO2_12_FULL_39_23</name>
    <dbReference type="NCBI Taxonomy" id="1802776"/>
    <lineage>
        <taxon>Bacteria</taxon>
        <taxon>Candidatus Zambryskiibacteriota</taxon>
    </lineage>
</organism>
<dbReference type="EMBL" id="MHWT01000024">
    <property type="protein sequence ID" value="OHB11981.1"/>
    <property type="molecule type" value="Genomic_DNA"/>
</dbReference>
<dbReference type="AlphaFoldDB" id="A0A1G2URG6"/>
<evidence type="ECO:0000313" key="1">
    <source>
        <dbReference type="EMBL" id="OHB11981.1"/>
    </source>
</evidence>
<name>A0A1G2URG6_9BACT</name>
<reference evidence="1 2" key="1">
    <citation type="journal article" date="2016" name="Nat. Commun.">
        <title>Thousands of microbial genomes shed light on interconnected biogeochemical processes in an aquifer system.</title>
        <authorList>
            <person name="Anantharaman K."/>
            <person name="Brown C.T."/>
            <person name="Hug L.A."/>
            <person name="Sharon I."/>
            <person name="Castelle C.J."/>
            <person name="Probst A.J."/>
            <person name="Thomas B.C."/>
            <person name="Singh A."/>
            <person name="Wilkins M.J."/>
            <person name="Karaoz U."/>
            <person name="Brodie E.L."/>
            <person name="Williams K.H."/>
            <person name="Hubbard S.S."/>
            <person name="Banfield J.F."/>
        </authorList>
    </citation>
    <scope>NUCLEOTIDE SEQUENCE [LARGE SCALE GENOMIC DNA]</scope>
</reference>
<sequence>MENINVSSEKGGILLLTFVGEINDTTDINVLRSDVNTVSTAIKNLHKEQSKKIKVLIDIVSFKAQYVSEAVDVLVELARGDKELVEKTAVFGGSDKVRIIGETIVVLSSRTNIKFFETKPEALSWLNS</sequence>